<dbReference type="Gene3D" id="1.10.220.120">
    <property type="entry name" value="Sigma-70 factor, region 1.1"/>
    <property type="match status" value="1"/>
</dbReference>
<dbReference type="GO" id="GO:0005737">
    <property type="term" value="C:cytoplasm"/>
    <property type="evidence" value="ECO:0007669"/>
    <property type="project" value="UniProtKB-SubCell"/>
</dbReference>
<dbReference type="PRINTS" id="PR00046">
    <property type="entry name" value="SIGMA70FCT"/>
</dbReference>
<dbReference type="SUPFAM" id="SSF88946">
    <property type="entry name" value="Sigma2 domain of RNA polymerase sigma factors"/>
    <property type="match status" value="1"/>
</dbReference>
<dbReference type="PANTHER" id="PTHR30603">
    <property type="entry name" value="RNA POLYMERASE SIGMA FACTOR RPO"/>
    <property type="match status" value="1"/>
</dbReference>
<evidence type="ECO:0000256" key="1">
    <source>
        <dbReference type="ARBA" id="ARBA00022490"/>
    </source>
</evidence>
<protein>
    <recommendedName>
        <fullName evidence="6">RNA polymerase sigma factor SigA</fullName>
    </recommendedName>
</protein>
<dbReference type="PROSITE" id="PS00715">
    <property type="entry name" value="SIGMA70_1"/>
    <property type="match status" value="1"/>
</dbReference>
<dbReference type="InterPro" id="IPR028630">
    <property type="entry name" value="Sigma70_RpoD"/>
</dbReference>
<proteinExistence type="inferred from homology"/>
<keyword evidence="1 6" id="KW-0963">Cytoplasm</keyword>
<dbReference type="Gene3D" id="1.10.10.10">
    <property type="entry name" value="Winged helix-like DNA-binding domain superfamily/Winged helix DNA-binding domain"/>
    <property type="match status" value="2"/>
</dbReference>
<dbReference type="FunFam" id="1.10.601.10:FF:000001">
    <property type="entry name" value="RNA polymerase sigma factor SigA"/>
    <property type="match status" value="1"/>
</dbReference>
<dbReference type="InterPro" id="IPR013325">
    <property type="entry name" value="RNA_pol_sigma_r2"/>
</dbReference>
<dbReference type="PROSITE" id="PS00716">
    <property type="entry name" value="SIGMA70_2"/>
    <property type="match status" value="1"/>
</dbReference>
<evidence type="ECO:0000259" key="7">
    <source>
        <dbReference type="PROSITE" id="PS00715"/>
    </source>
</evidence>
<organism evidence="9 10">
    <name type="scientific">candidate division WWE3 bacterium RIFOXYA2_FULL_46_9</name>
    <dbReference type="NCBI Taxonomy" id="1802636"/>
    <lineage>
        <taxon>Bacteria</taxon>
        <taxon>Katanobacteria</taxon>
    </lineage>
</organism>
<dbReference type="InterPro" id="IPR007624">
    <property type="entry name" value="RNA_pol_sigma70_r3"/>
</dbReference>
<keyword evidence="2 6" id="KW-0805">Transcription regulation</keyword>
<evidence type="ECO:0000256" key="5">
    <source>
        <dbReference type="ARBA" id="ARBA00023163"/>
    </source>
</evidence>
<comment type="caution">
    <text evidence="9">The sequence shown here is derived from an EMBL/GenBank/DDBJ whole genome shotgun (WGS) entry which is preliminary data.</text>
</comment>
<comment type="function">
    <text evidence="6">Sigma factors are initiation factors that promote the attachment of RNA polymerase to specific initiation sites and are then released. This sigma factor is the primary sigma factor during exponential growth.</text>
</comment>
<dbReference type="PANTHER" id="PTHR30603:SF60">
    <property type="entry name" value="RNA POLYMERASE SIGMA FACTOR RPOD"/>
    <property type="match status" value="1"/>
</dbReference>
<evidence type="ECO:0000256" key="2">
    <source>
        <dbReference type="ARBA" id="ARBA00023015"/>
    </source>
</evidence>
<feature type="region of interest" description="Sigma-70 factor domain-4" evidence="6">
    <location>
        <begin position="306"/>
        <end position="359"/>
    </location>
</feature>
<sequence length="370" mass="42498">MPRKKKIDKTEAGNMNLSEKDMQKIVTRGKKQGYLSLDDVLELFPKAEEDIELLDSLYEKLAEAGVSVFDIQSEKDAAKISSIEDIDFSKIKLDKTTSSDPVRMYLKEIGNHDLLNAEEEVVLAKKAEKGDEIAAAHLARANLRLVVSIAKKYMGRGLQFLDLIQEGNIGLMRAVDKFDWRRGFKFSTYATWWIRQAITRAIADQAKTIRIPVHMVETINKYKKIERQLEQKYERPPTPEEVAKVMGIEPEKAHEIVKISQETASLETPVGKEEDTRLKEFIEDETSLSPFEAASRDLLKGHIGEVLHTLNPREQRVLELRFGLKDGRTRTLEEVGKEFGVTRERIRQIEAKALRKLRHPSRSKRLRDYL</sequence>
<keyword evidence="5 6" id="KW-0804">Transcription</keyword>
<dbReference type="Pfam" id="PF04539">
    <property type="entry name" value="Sigma70_r3"/>
    <property type="match status" value="1"/>
</dbReference>
<dbReference type="InterPro" id="IPR012760">
    <property type="entry name" value="RNA_pol_sigma_RpoD_C"/>
</dbReference>
<keyword evidence="4 6" id="KW-0238">DNA-binding</keyword>
<dbReference type="FunFam" id="1.10.10.10:FF:000004">
    <property type="entry name" value="RNA polymerase sigma factor SigA"/>
    <property type="match status" value="1"/>
</dbReference>
<dbReference type="Pfam" id="PF04545">
    <property type="entry name" value="Sigma70_r4"/>
    <property type="match status" value="1"/>
</dbReference>
<dbReference type="Gene3D" id="1.10.601.10">
    <property type="entry name" value="RNA Polymerase Primary Sigma Factor"/>
    <property type="match status" value="2"/>
</dbReference>
<keyword evidence="3 6" id="KW-0731">Sigma factor</keyword>
<dbReference type="InterPro" id="IPR009042">
    <property type="entry name" value="RNA_pol_sigma70_r1_2"/>
</dbReference>
<accession>A0A1F4W145</accession>
<evidence type="ECO:0000256" key="6">
    <source>
        <dbReference type="HAMAP-Rule" id="MF_00963"/>
    </source>
</evidence>
<evidence type="ECO:0000313" key="10">
    <source>
        <dbReference type="Proteomes" id="UP000176614"/>
    </source>
</evidence>
<dbReference type="NCBIfam" id="TIGR02937">
    <property type="entry name" value="sigma70-ECF"/>
    <property type="match status" value="1"/>
</dbReference>
<dbReference type="InterPro" id="IPR050239">
    <property type="entry name" value="Sigma-70_RNA_pol_init_factors"/>
</dbReference>
<feature type="domain" description="RNA polymerase sigma-70" evidence="7">
    <location>
        <begin position="162"/>
        <end position="175"/>
    </location>
</feature>
<feature type="region of interest" description="Sigma-70 factor domain-3" evidence="6">
    <location>
        <begin position="217"/>
        <end position="293"/>
    </location>
</feature>
<dbReference type="GO" id="GO:0006352">
    <property type="term" value="P:DNA-templated transcription initiation"/>
    <property type="evidence" value="ECO:0007669"/>
    <property type="project" value="UniProtKB-UniRule"/>
</dbReference>
<dbReference type="InterPro" id="IPR036388">
    <property type="entry name" value="WH-like_DNA-bd_sf"/>
</dbReference>
<feature type="DNA-binding region" description="H-T-H motif" evidence="6">
    <location>
        <begin position="332"/>
        <end position="351"/>
    </location>
</feature>
<dbReference type="SUPFAM" id="SSF88659">
    <property type="entry name" value="Sigma3 and sigma4 domains of RNA polymerase sigma factors"/>
    <property type="match status" value="2"/>
</dbReference>
<dbReference type="Pfam" id="PF03979">
    <property type="entry name" value="Sigma70_r1_1"/>
    <property type="match status" value="1"/>
</dbReference>
<dbReference type="CDD" id="cd06171">
    <property type="entry name" value="Sigma70_r4"/>
    <property type="match status" value="1"/>
</dbReference>
<dbReference type="InterPro" id="IPR042189">
    <property type="entry name" value="RNA_pol_sigma_70_r1_1_sf"/>
</dbReference>
<dbReference type="Proteomes" id="UP000176614">
    <property type="component" value="Unassembled WGS sequence"/>
</dbReference>
<evidence type="ECO:0000259" key="8">
    <source>
        <dbReference type="PROSITE" id="PS00716"/>
    </source>
</evidence>
<feature type="short sequence motif" description="Interaction with polymerase core subunit RpoC" evidence="6">
    <location>
        <begin position="162"/>
        <end position="165"/>
    </location>
</feature>
<comment type="subunit">
    <text evidence="6">Interacts transiently with the RNA polymerase catalytic core.</text>
</comment>
<dbReference type="GO" id="GO:0016987">
    <property type="term" value="F:sigma factor activity"/>
    <property type="evidence" value="ECO:0007669"/>
    <property type="project" value="UniProtKB-UniRule"/>
</dbReference>
<comment type="subcellular location">
    <subcellularLocation>
        <location evidence="6">Cytoplasm</location>
    </subcellularLocation>
</comment>
<gene>
    <name evidence="6" type="primary">sigA</name>
    <name evidence="9" type="ORF">A2264_00455</name>
</gene>
<dbReference type="AlphaFoldDB" id="A0A1F4W145"/>
<dbReference type="GO" id="GO:0003677">
    <property type="term" value="F:DNA binding"/>
    <property type="evidence" value="ECO:0007669"/>
    <property type="project" value="UniProtKB-UniRule"/>
</dbReference>
<dbReference type="NCBIfam" id="TIGR02393">
    <property type="entry name" value="RpoD_Cterm"/>
    <property type="match status" value="1"/>
</dbReference>
<dbReference type="InterPro" id="IPR007630">
    <property type="entry name" value="RNA_pol_sigma70_r4"/>
</dbReference>
<dbReference type="EMBL" id="MEVT01000008">
    <property type="protein sequence ID" value="OGC63152.1"/>
    <property type="molecule type" value="Genomic_DNA"/>
</dbReference>
<evidence type="ECO:0000256" key="3">
    <source>
        <dbReference type="ARBA" id="ARBA00023082"/>
    </source>
</evidence>
<dbReference type="InterPro" id="IPR007627">
    <property type="entry name" value="RNA_pol_sigma70_r2"/>
</dbReference>
<evidence type="ECO:0000256" key="4">
    <source>
        <dbReference type="ARBA" id="ARBA00023125"/>
    </source>
</evidence>
<dbReference type="InterPro" id="IPR014284">
    <property type="entry name" value="RNA_pol_sigma-70_dom"/>
</dbReference>
<dbReference type="Pfam" id="PF00140">
    <property type="entry name" value="Sigma70_r1_2"/>
    <property type="match status" value="1"/>
</dbReference>
<feature type="region of interest" description="Sigma-70 factor domain-2" evidence="6">
    <location>
        <begin position="138"/>
        <end position="208"/>
    </location>
</feature>
<dbReference type="InterPro" id="IPR000943">
    <property type="entry name" value="RNA_pol_sigma70"/>
</dbReference>
<name>A0A1F4W145_UNCKA</name>
<comment type="similarity">
    <text evidence="6">Belongs to the sigma-70 factor family. RpoD/SigA subfamily.</text>
</comment>
<dbReference type="InterPro" id="IPR013324">
    <property type="entry name" value="RNA_pol_sigma_r3/r4-like"/>
</dbReference>
<evidence type="ECO:0000313" key="9">
    <source>
        <dbReference type="EMBL" id="OGC63152.1"/>
    </source>
</evidence>
<dbReference type="InterPro" id="IPR007127">
    <property type="entry name" value="RNA_pol_sigma_70_r1_1"/>
</dbReference>
<feature type="domain" description="RNA polymerase sigma-70" evidence="8">
    <location>
        <begin position="331"/>
        <end position="357"/>
    </location>
</feature>
<reference evidence="9 10" key="1">
    <citation type="journal article" date="2016" name="Nat. Commun.">
        <title>Thousands of microbial genomes shed light on interconnected biogeochemical processes in an aquifer system.</title>
        <authorList>
            <person name="Anantharaman K."/>
            <person name="Brown C.T."/>
            <person name="Hug L.A."/>
            <person name="Sharon I."/>
            <person name="Castelle C.J."/>
            <person name="Probst A.J."/>
            <person name="Thomas B.C."/>
            <person name="Singh A."/>
            <person name="Wilkins M.J."/>
            <person name="Karaoz U."/>
            <person name="Brodie E.L."/>
            <person name="Williams K.H."/>
            <person name="Hubbard S.S."/>
            <person name="Banfield J.F."/>
        </authorList>
    </citation>
    <scope>NUCLEOTIDE SEQUENCE [LARGE SCALE GENOMIC DNA]</scope>
</reference>
<dbReference type="HAMAP" id="MF_00963">
    <property type="entry name" value="Sigma70_RpoD_SigA"/>
    <property type="match status" value="1"/>
</dbReference>
<dbReference type="Pfam" id="PF04542">
    <property type="entry name" value="Sigma70_r2"/>
    <property type="match status" value="1"/>
</dbReference>